<dbReference type="Proteomes" id="UP000286415">
    <property type="component" value="Unassembled WGS sequence"/>
</dbReference>
<evidence type="ECO:0000313" key="1">
    <source>
        <dbReference type="EMBL" id="KAG5452098.1"/>
    </source>
</evidence>
<sequence length="204" mass="23092">MVRTRPLPLDFTSRLEQPGSIPALVLPSGGMAVRHRKGATAERNVMRPPHIPVATIFETSRYTYIRNALLIRLLKIFRQPTTGFALFGAYPHKPSQYKNRSVILREAFGCSTLSVPRCHAIHRKLEGWDTAKLLRPRQGQSRGRGLVRTTDLPDWFRPSWGSSGKCGTRVYVNLMSYLSSIFIKSDKFIHLQTDLVFTRDAPAS</sequence>
<organism evidence="1 2">
    <name type="scientific">Clonorchis sinensis</name>
    <name type="common">Chinese liver fluke</name>
    <dbReference type="NCBI Taxonomy" id="79923"/>
    <lineage>
        <taxon>Eukaryota</taxon>
        <taxon>Metazoa</taxon>
        <taxon>Spiralia</taxon>
        <taxon>Lophotrochozoa</taxon>
        <taxon>Platyhelminthes</taxon>
        <taxon>Trematoda</taxon>
        <taxon>Digenea</taxon>
        <taxon>Opisthorchiida</taxon>
        <taxon>Opisthorchiata</taxon>
        <taxon>Opisthorchiidae</taxon>
        <taxon>Clonorchis</taxon>
    </lineage>
</organism>
<gene>
    <name evidence="1" type="ORF">CSKR_107924</name>
</gene>
<dbReference type="AlphaFoldDB" id="A0A419PN17"/>
<evidence type="ECO:0000313" key="2">
    <source>
        <dbReference type="Proteomes" id="UP000286415"/>
    </source>
</evidence>
<dbReference type="OrthoDB" id="446168at2759"/>
<protein>
    <submittedName>
        <fullName evidence="1">Uncharacterized protein</fullName>
    </submittedName>
</protein>
<keyword evidence="2" id="KW-1185">Reference proteome</keyword>
<accession>A0A419PN17</accession>
<dbReference type="InParanoid" id="A0A419PN17"/>
<dbReference type="EMBL" id="NIRI02000042">
    <property type="protein sequence ID" value="KAG5452098.1"/>
    <property type="molecule type" value="Genomic_DNA"/>
</dbReference>
<comment type="caution">
    <text evidence="1">The sequence shown here is derived from an EMBL/GenBank/DDBJ whole genome shotgun (WGS) entry which is preliminary data.</text>
</comment>
<name>A0A419PN17_CLOSI</name>
<reference evidence="1 2" key="2">
    <citation type="journal article" date="2021" name="Genomics">
        <title>High-quality reference genome for Clonorchis sinensis.</title>
        <authorList>
            <person name="Young N.D."/>
            <person name="Stroehlein A.J."/>
            <person name="Kinkar L."/>
            <person name="Wang T."/>
            <person name="Sohn W.M."/>
            <person name="Chang B.C.H."/>
            <person name="Kaur P."/>
            <person name="Weisz D."/>
            <person name="Dudchenko O."/>
            <person name="Aiden E.L."/>
            <person name="Korhonen P.K."/>
            <person name="Gasser R.B."/>
        </authorList>
    </citation>
    <scope>NUCLEOTIDE SEQUENCE [LARGE SCALE GENOMIC DNA]</scope>
    <source>
        <strain evidence="1">Cs-k2</strain>
    </source>
</reference>
<reference evidence="1 2" key="1">
    <citation type="journal article" date="2018" name="Biotechnol. Adv.">
        <title>Improved genomic resources and new bioinformatic workflow for the carcinogenic parasite Clonorchis sinensis: Biotechnological implications.</title>
        <authorList>
            <person name="Wang D."/>
            <person name="Korhonen P.K."/>
            <person name="Gasser R.B."/>
            <person name="Young N.D."/>
        </authorList>
    </citation>
    <scope>NUCLEOTIDE SEQUENCE [LARGE SCALE GENOMIC DNA]</scope>
    <source>
        <strain evidence="1">Cs-k2</strain>
    </source>
</reference>
<proteinExistence type="predicted"/>